<dbReference type="InterPro" id="IPR002575">
    <property type="entry name" value="Aminoglycoside_PTrfase"/>
</dbReference>
<evidence type="ECO:0000313" key="2">
    <source>
        <dbReference type="EMBL" id="RZU18368.1"/>
    </source>
</evidence>
<evidence type="ECO:0000313" key="3">
    <source>
        <dbReference type="Proteomes" id="UP000292027"/>
    </source>
</evidence>
<evidence type="ECO:0000259" key="1">
    <source>
        <dbReference type="Pfam" id="PF01636"/>
    </source>
</evidence>
<comment type="caution">
    <text evidence="2">The sequence shown here is derived from an EMBL/GenBank/DDBJ whole genome shotgun (WGS) entry which is preliminary data.</text>
</comment>
<reference evidence="2 3" key="1">
    <citation type="journal article" date="2015" name="Stand. Genomic Sci.">
        <title>Genomic Encyclopedia of Bacterial and Archaeal Type Strains, Phase III: the genomes of soil and plant-associated and newly described type strains.</title>
        <authorList>
            <person name="Whitman W.B."/>
            <person name="Woyke T."/>
            <person name="Klenk H.P."/>
            <person name="Zhou Y."/>
            <person name="Lilburn T.G."/>
            <person name="Beck B.J."/>
            <person name="De Vos P."/>
            <person name="Vandamme P."/>
            <person name="Eisen J.A."/>
            <person name="Garrity G."/>
            <person name="Hugenholtz P."/>
            <person name="Kyrpides N.C."/>
        </authorList>
    </citation>
    <scope>NUCLEOTIDE SEQUENCE [LARGE SCALE GENOMIC DNA]</scope>
    <source>
        <strain evidence="2 3">VKM Ac-2540</strain>
    </source>
</reference>
<dbReference type="InterPro" id="IPR011009">
    <property type="entry name" value="Kinase-like_dom_sf"/>
</dbReference>
<dbReference type="InterPro" id="IPR051678">
    <property type="entry name" value="AGP_Transferase"/>
</dbReference>
<organism evidence="2 3">
    <name type="scientific">Kribbella rubisoli</name>
    <dbReference type="NCBI Taxonomy" id="3075929"/>
    <lineage>
        <taxon>Bacteria</taxon>
        <taxon>Bacillati</taxon>
        <taxon>Actinomycetota</taxon>
        <taxon>Actinomycetes</taxon>
        <taxon>Propionibacteriales</taxon>
        <taxon>Kribbellaceae</taxon>
        <taxon>Kribbella</taxon>
    </lineage>
</organism>
<gene>
    <name evidence="2" type="ORF">EV645_0560</name>
</gene>
<name>A0A4Q7X5X6_9ACTN</name>
<dbReference type="Pfam" id="PF01636">
    <property type="entry name" value="APH"/>
    <property type="match status" value="1"/>
</dbReference>
<dbReference type="EMBL" id="SHKR01000011">
    <property type="protein sequence ID" value="RZU18368.1"/>
    <property type="molecule type" value="Genomic_DNA"/>
</dbReference>
<dbReference type="Gene3D" id="3.90.1200.10">
    <property type="match status" value="1"/>
</dbReference>
<protein>
    <submittedName>
        <fullName evidence="2">Phosphotransferase family enzyme</fullName>
    </submittedName>
</protein>
<dbReference type="PANTHER" id="PTHR21310">
    <property type="entry name" value="AMINOGLYCOSIDE PHOSPHOTRANSFERASE-RELATED-RELATED"/>
    <property type="match status" value="1"/>
</dbReference>
<accession>A0A4Q7X5X6</accession>
<dbReference type="SUPFAM" id="SSF56112">
    <property type="entry name" value="Protein kinase-like (PK-like)"/>
    <property type="match status" value="1"/>
</dbReference>
<keyword evidence="3" id="KW-1185">Reference proteome</keyword>
<proteinExistence type="predicted"/>
<dbReference type="AlphaFoldDB" id="A0A4Q7X5X6"/>
<sequence length="315" mass="34812">MFVTNKFAESDGAGRCARVRSATVPADEIPGGEIPAPVAKLDAEQLLLEVNERSGAGLTFVGRAAEGQVGAGFVRWPDGREGVLTRGFGSLDDLRRTARVLDAARSDGLPVPQYQLLTEVTDGVGVVQERLPGRPPELIDRALLEAMIALTDRFTGLAADLPVPSMYLLESGPGFCLHESLQRYDARTRRLLDWLREVGRDEPSGMTGDDLVHLDFHTGNVLVDDHGQLTGIVDWDGIGRGDRRFGLVTLRFDAESRLPAANLDWFDNLLDTTLAPAVLRLYWAHMSLRLVDWSIRHHTPTDTTHWLDFAETRMH</sequence>
<feature type="domain" description="Aminoglycoside phosphotransferase" evidence="1">
    <location>
        <begin position="75"/>
        <end position="251"/>
    </location>
</feature>
<dbReference type="Proteomes" id="UP000292027">
    <property type="component" value="Unassembled WGS sequence"/>
</dbReference>